<evidence type="ECO:0000259" key="3">
    <source>
        <dbReference type="Pfam" id="PF00061"/>
    </source>
</evidence>
<dbReference type="InterPro" id="IPR000566">
    <property type="entry name" value="Lipocln_cytosolic_FA-bd_dom"/>
</dbReference>
<dbReference type="CDD" id="cd19437">
    <property type="entry name" value="lipocalin_apoD-like"/>
    <property type="match status" value="1"/>
</dbReference>
<dbReference type="PRINTS" id="PR01273">
    <property type="entry name" value="INVTBRTCOLOR"/>
</dbReference>
<reference evidence="6" key="1">
    <citation type="submission" date="2025-08" db="UniProtKB">
        <authorList>
            <consortium name="RefSeq"/>
        </authorList>
    </citation>
    <scope>IDENTIFICATION</scope>
    <source>
        <tissue evidence="6">Whole body</tissue>
    </source>
</reference>
<dbReference type="Pfam" id="PF08212">
    <property type="entry name" value="Lipocalin_2"/>
    <property type="match status" value="1"/>
</dbReference>
<accession>A0ABM1J1R5</accession>
<feature type="region of interest" description="Disordered" evidence="2">
    <location>
        <begin position="216"/>
        <end position="248"/>
    </location>
</feature>
<evidence type="ECO:0000259" key="4">
    <source>
        <dbReference type="Pfam" id="PF08212"/>
    </source>
</evidence>
<dbReference type="InterPro" id="IPR022272">
    <property type="entry name" value="Lipocalin_CS"/>
</dbReference>
<keyword evidence="1" id="KW-1015">Disulfide bond</keyword>
<feature type="domain" description="Lipocalin/cytosolic fatty-acid binding" evidence="3">
    <location>
        <begin position="341"/>
        <end position="484"/>
    </location>
</feature>
<name>A0ABM1J1R5_POLDO</name>
<evidence type="ECO:0000256" key="1">
    <source>
        <dbReference type="ARBA" id="ARBA00023157"/>
    </source>
</evidence>
<gene>
    <name evidence="6" type="primary">LOC107071706</name>
</gene>
<dbReference type="InterPro" id="IPR003057">
    <property type="entry name" value="Invtbrt_color"/>
</dbReference>
<protein>
    <submittedName>
        <fullName evidence="6">Uncharacterized protein LOC107071706</fullName>
    </submittedName>
</protein>
<organism evidence="5 6">
    <name type="scientific">Polistes dominula</name>
    <name type="common">European paper wasp</name>
    <name type="synonym">Vespa dominula</name>
    <dbReference type="NCBI Taxonomy" id="743375"/>
    <lineage>
        <taxon>Eukaryota</taxon>
        <taxon>Metazoa</taxon>
        <taxon>Ecdysozoa</taxon>
        <taxon>Arthropoda</taxon>
        <taxon>Hexapoda</taxon>
        <taxon>Insecta</taxon>
        <taxon>Pterygota</taxon>
        <taxon>Neoptera</taxon>
        <taxon>Endopterygota</taxon>
        <taxon>Hymenoptera</taxon>
        <taxon>Apocrita</taxon>
        <taxon>Aculeata</taxon>
        <taxon>Vespoidea</taxon>
        <taxon>Vespidae</taxon>
        <taxon>Polistinae</taxon>
        <taxon>Polistini</taxon>
        <taxon>Polistes</taxon>
    </lineage>
</organism>
<dbReference type="Gene3D" id="2.40.128.20">
    <property type="match status" value="2"/>
</dbReference>
<dbReference type="PROSITE" id="PS00213">
    <property type="entry name" value="LIPOCALIN"/>
    <property type="match status" value="2"/>
</dbReference>
<dbReference type="Pfam" id="PF00061">
    <property type="entry name" value="Lipocalin"/>
    <property type="match status" value="1"/>
</dbReference>
<dbReference type="PANTHER" id="PTHR10612:SF34">
    <property type="entry name" value="APOLIPOPROTEIN D"/>
    <property type="match status" value="1"/>
</dbReference>
<dbReference type="GeneID" id="107071706"/>
<dbReference type="InterPro" id="IPR012674">
    <property type="entry name" value="Calycin"/>
</dbReference>
<dbReference type="Proteomes" id="UP000694924">
    <property type="component" value="Unplaced"/>
</dbReference>
<proteinExistence type="predicted"/>
<feature type="domain" description="Lipocalin/cytosolic fatty-acid binding" evidence="4">
    <location>
        <begin position="54"/>
        <end position="179"/>
    </location>
</feature>
<sequence>MYIKKKHRTDFKANTKSNMYGKVLLILTTTLAVISAQIPTLGWCPEYVPMANFDMNRFLGTWYEAERYFQLAEVVSRCVMSNYTKGPDGKLRVSNEVTSRITGIKRILEGEIKQAASKAEEGKLHVKYTALPLTPETHYSVLETDYDNYAVLWSCSGIGPINAQNAWVMTRERNAPGSILQKAYGVLDKYKISKAFFVKTNQDDCVYLTPSTVTLEDSTSANAEKEESDTTEDHARNVPLLPDDSSTKPAQHVEESIVEEKILQTVETVPQKILKIAELAKKDEKLFEKPTKNSEDLEKKLMLSLSIILVLVGMALAQIPALGSCPDVQILTDFDVGKYMGVWYEIEKYFTVFELGGKCVEANYTAKDNTTVNVINRQISAITGVAMSIEGYARFQGLPNESKLIVTFPSVPFAGDAPYWVLGTDYKNYAVVWSCRNYGIFNAKIVWILARERSPSVAIMKDAYQVLDRNKISRAYFIRTDQRNCTANY</sequence>
<keyword evidence="5" id="KW-1185">Reference proteome</keyword>
<evidence type="ECO:0000313" key="6">
    <source>
        <dbReference type="RefSeq" id="XP_015186402.1"/>
    </source>
</evidence>
<dbReference type="RefSeq" id="XP_015186402.1">
    <property type="nucleotide sequence ID" value="XM_015330916.1"/>
</dbReference>
<evidence type="ECO:0000313" key="5">
    <source>
        <dbReference type="Proteomes" id="UP000694924"/>
    </source>
</evidence>
<evidence type="ECO:0000256" key="2">
    <source>
        <dbReference type="SAM" id="MobiDB-lite"/>
    </source>
</evidence>
<dbReference type="PANTHER" id="PTHR10612">
    <property type="entry name" value="APOLIPOPROTEIN D"/>
    <property type="match status" value="1"/>
</dbReference>
<dbReference type="SUPFAM" id="SSF50814">
    <property type="entry name" value="Lipocalins"/>
    <property type="match status" value="2"/>
</dbReference>